<proteinExistence type="predicted"/>
<reference evidence="1" key="2">
    <citation type="journal article" date="2022" name="New Phytol.">
        <title>Evolutionary transition to the ectomycorrhizal habit in the genomes of a hyperdiverse lineage of mushroom-forming fungi.</title>
        <authorList>
            <person name="Looney B."/>
            <person name="Miyauchi S."/>
            <person name="Morin E."/>
            <person name="Drula E."/>
            <person name="Courty P.E."/>
            <person name="Kohler A."/>
            <person name="Kuo A."/>
            <person name="LaButti K."/>
            <person name="Pangilinan J."/>
            <person name="Lipzen A."/>
            <person name="Riley R."/>
            <person name="Andreopoulos W."/>
            <person name="He G."/>
            <person name="Johnson J."/>
            <person name="Nolan M."/>
            <person name="Tritt A."/>
            <person name="Barry K.W."/>
            <person name="Grigoriev I.V."/>
            <person name="Nagy L.G."/>
            <person name="Hibbett D."/>
            <person name="Henrissat B."/>
            <person name="Matheny P.B."/>
            <person name="Labbe J."/>
            <person name="Martin F.M."/>
        </authorList>
    </citation>
    <scope>NUCLEOTIDE SEQUENCE</scope>
    <source>
        <strain evidence="1">FP105234-sp</strain>
    </source>
</reference>
<gene>
    <name evidence="1" type="ORF">FA95DRAFT_1459930</name>
</gene>
<evidence type="ECO:0000313" key="2">
    <source>
        <dbReference type="Proteomes" id="UP000814033"/>
    </source>
</evidence>
<reference evidence="1" key="1">
    <citation type="submission" date="2021-02" db="EMBL/GenBank/DDBJ databases">
        <authorList>
            <consortium name="DOE Joint Genome Institute"/>
            <person name="Ahrendt S."/>
            <person name="Looney B.P."/>
            <person name="Miyauchi S."/>
            <person name="Morin E."/>
            <person name="Drula E."/>
            <person name="Courty P.E."/>
            <person name="Chicoki N."/>
            <person name="Fauchery L."/>
            <person name="Kohler A."/>
            <person name="Kuo A."/>
            <person name="Labutti K."/>
            <person name="Pangilinan J."/>
            <person name="Lipzen A."/>
            <person name="Riley R."/>
            <person name="Andreopoulos W."/>
            <person name="He G."/>
            <person name="Johnson J."/>
            <person name="Barry K.W."/>
            <person name="Grigoriev I.V."/>
            <person name="Nagy L."/>
            <person name="Hibbett D."/>
            <person name="Henrissat B."/>
            <person name="Matheny P.B."/>
            <person name="Labbe J."/>
            <person name="Martin F."/>
        </authorList>
    </citation>
    <scope>NUCLEOTIDE SEQUENCE</scope>
    <source>
        <strain evidence="1">FP105234-sp</strain>
    </source>
</reference>
<dbReference type="Proteomes" id="UP000814033">
    <property type="component" value="Unassembled WGS sequence"/>
</dbReference>
<organism evidence="1 2">
    <name type="scientific">Auriscalpium vulgare</name>
    <dbReference type="NCBI Taxonomy" id="40419"/>
    <lineage>
        <taxon>Eukaryota</taxon>
        <taxon>Fungi</taxon>
        <taxon>Dikarya</taxon>
        <taxon>Basidiomycota</taxon>
        <taxon>Agaricomycotina</taxon>
        <taxon>Agaricomycetes</taxon>
        <taxon>Russulales</taxon>
        <taxon>Auriscalpiaceae</taxon>
        <taxon>Auriscalpium</taxon>
    </lineage>
</organism>
<feature type="non-terminal residue" evidence="1">
    <location>
        <position position="89"/>
    </location>
</feature>
<dbReference type="EMBL" id="MU276793">
    <property type="protein sequence ID" value="KAI0037666.1"/>
    <property type="molecule type" value="Genomic_DNA"/>
</dbReference>
<feature type="non-terminal residue" evidence="1">
    <location>
        <position position="1"/>
    </location>
</feature>
<sequence>LNNRERRFSQPKLEIYGLFRALCMLRVYLIGLRNLIVEVDATSIGGMLKHPDLVPTASINCWIIAILAFKFLLRHIPGIFHGSDRLSRR</sequence>
<keyword evidence="2" id="KW-1185">Reference proteome</keyword>
<name>A0ACB8R2A4_9AGAM</name>
<comment type="caution">
    <text evidence="1">The sequence shown here is derived from an EMBL/GenBank/DDBJ whole genome shotgun (WGS) entry which is preliminary data.</text>
</comment>
<protein>
    <submittedName>
        <fullName evidence="1">Uncharacterized protein</fullName>
    </submittedName>
</protein>
<accession>A0ACB8R2A4</accession>
<evidence type="ECO:0000313" key="1">
    <source>
        <dbReference type="EMBL" id="KAI0037666.1"/>
    </source>
</evidence>